<gene>
    <name evidence="9" type="ORF">BUALT_Bualt11G0010100</name>
</gene>
<keyword evidence="4" id="KW-0479">Metal-binding</keyword>
<reference evidence="9" key="1">
    <citation type="submission" date="2019-10" db="EMBL/GenBank/DDBJ databases">
        <authorList>
            <person name="Zhang R."/>
            <person name="Pan Y."/>
            <person name="Wang J."/>
            <person name="Ma R."/>
            <person name="Yu S."/>
        </authorList>
    </citation>
    <scope>NUCLEOTIDE SEQUENCE</scope>
    <source>
        <strain evidence="9">LA-IB0</strain>
        <tissue evidence="9">Leaf</tissue>
    </source>
</reference>
<protein>
    <recommendedName>
        <fullName evidence="11">Cytochrome P450</fullName>
    </recommendedName>
</protein>
<dbReference type="SUPFAM" id="SSF48264">
    <property type="entry name" value="Cytochrome P450"/>
    <property type="match status" value="1"/>
</dbReference>
<dbReference type="Gene3D" id="1.10.630.10">
    <property type="entry name" value="Cytochrome P450"/>
    <property type="match status" value="1"/>
</dbReference>
<dbReference type="PANTHER" id="PTHR47946:SF6">
    <property type="entry name" value="CYTOCHROME P450 78A7"/>
    <property type="match status" value="1"/>
</dbReference>
<keyword evidence="3" id="KW-0349">Heme</keyword>
<dbReference type="InterPro" id="IPR051996">
    <property type="entry name" value="Cytochrome_P450_78A"/>
</dbReference>
<comment type="caution">
    <text evidence="9">The sequence shown here is derived from an EMBL/GenBank/DDBJ whole genome shotgun (WGS) entry which is preliminary data.</text>
</comment>
<evidence type="ECO:0000256" key="1">
    <source>
        <dbReference type="ARBA" id="ARBA00001971"/>
    </source>
</evidence>
<evidence type="ECO:0000256" key="6">
    <source>
        <dbReference type="ARBA" id="ARBA00023004"/>
    </source>
</evidence>
<keyword evidence="5" id="KW-0560">Oxidoreductase</keyword>
<dbReference type="GO" id="GO:0004497">
    <property type="term" value="F:monooxygenase activity"/>
    <property type="evidence" value="ECO:0007669"/>
    <property type="project" value="UniProtKB-KW"/>
</dbReference>
<dbReference type="GO" id="GO:0005506">
    <property type="term" value="F:iron ion binding"/>
    <property type="evidence" value="ECO:0007669"/>
    <property type="project" value="InterPro"/>
</dbReference>
<evidence type="ECO:0000256" key="2">
    <source>
        <dbReference type="ARBA" id="ARBA00010617"/>
    </source>
</evidence>
<evidence type="ECO:0000256" key="4">
    <source>
        <dbReference type="ARBA" id="ARBA00022723"/>
    </source>
</evidence>
<feature type="chain" id="PRO_5043395077" description="Cytochrome P450" evidence="8">
    <location>
        <begin position="25"/>
        <end position="199"/>
    </location>
</feature>
<organism evidence="9 10">
    <name type="scientific">Buddleja alternifolia</name>
    <dbReference type="NCBI Taxonomy" id="168488"/>
    <lineage>
        <taxon>Eukaryota</taxon>
        <taxon>Viridiplantae</taxon>
        <taxon>Streptophyta</taxon>
        <taxon>Embryophyta</taxon>
        <taxon>Tracheophyta</taxon>
        <taxon>Spermatophyta</taxon>
        <taxon>Magnoliopsida</taxon>
        <taxon>eudicotyledons</taxon>
        <taxon>Gunneridae</taxon>
        <taxon>Pentapetalae</taxon>
        <taxon>asterids</taxon>
        <taxon>lamiids</taxon>
        <taxon>Lamiales</taxon>
        <taxon>Scrophulariaceae</taxon>
        <taxon>Buddlejeae</taxon>
        <taxon>Buddleja</taxon>
    </lineage>
</organism>
<evidence type="ECO:0000256" key="3">
    <source>
        <dbReference type="ARBA" id="ARBA00022617"/>
    </source>
</evidence>
<dbReference type="Proteomes" id="UP000826271">
    <property type="component" value="Unassembled WGS sequence"/>
</dbReference>
<feature type="signal peptide" evidence="8">
    <location>
        <begin position="1"/>
        <end position="24"/>
    </location>
</feature>
<evidence type="ECO:0000256" key="5">
    <source>
        <dbReference type="ARBA" id="ARBA00023002"/>
    </source>
</evidence>
<keyword evidence="10" id="KW-1185">Reference proteome</keyword>
<evidence type="ECO:0000256" key="8">
    <source>
        <dbReference type="SAM" id="SignalP"/>
    </source>
</evidence>
<comment type="similarity">
    <text evidence="2">Belongs to the cytochrome P450 family.</text>
</comment>
<dbReference type="AlphaFoldDB" id="A0AAV6X2E9"/>
<sequence>MASNYNSKLLMVVSLDSMLIVVASDPQVAKEILNSPHFADRPLIKQSARSLMFSRAIGFAPNYTYWRLFRCIAASHLFAPRHIAAHEHGHQLDCPSMLRNIENDQALNGTISLRLHLQATALINIMGSIFGKHLVPRVRKLVKSIIEEHKLKRNHHVFDDTADFVDVLLSLDADEKLNEDDMIAVLWEYSVYIYIYVYN</sequence>
<dbReference type="InterPro" id="IPR036396">
    <property type="entry name" value="Cyt_P450_sf"/>
</dbReference>
<proteinExistence type="inferred from homology"/>
<name>A0AAV6X2E9_9LAMI</name>
<evidence type="ECO:0008006" key="11">
    <source>
        <dbReference type="Google" id="ProtNLM"/>
    </source>
</evidence>
<keyword evidence="8" id="KW-0732">Signal</keyword>
<accession>A0AAV6X2E9</accession>
<keyword evidence="6" id="KW-0408">Iron</keyword>
<comment type="cofactor">
    <cofactor evidence="1">
        <name>heme</name>
        <dbReference type="ChEBI" id="CHEBI:30413"/>
    </cofactor>
</comment>
<evidence type="ECO:0000313" key="10">
    <source>
        <dbReference type="Proteomes" id="UP000826271"/>
    </source>
</evidence>
<dbReference type="PANTHER" id="PTHR47946">
    <property type="entry name" value="CYTOCHROME P450 78A7-RELATED"/>
    <property type="match status" value="1"/>
</dbReference>
<keyword evidence="7" id="KW-0503">Monooxygenase</keyword>
<dbReference type="GO" id="GO:0016705">
    <property type="term" value="F:oxidoreductase activity, acting on paired donors, with incorporation or reduction of molecular oxygen"/>
    <property type="evidence" value="ECO:0007669"/>
    <property type="project" value="InterPro"/>
</dbReference>
<evidence type="ECO:0000256" key="7">
    <source>
        <dbReference type="ARBA" id="ARBA00023033"/>
    </source>
</evidence>
<dbReference type="EMBL" id="WHWC01000011">
    <property type="protein sequence ID" value="KAG8373305.1"/>
    <property type="molecule type" value="Genomic_DNA"/>
</dbReference>
<dbReference type="GO" id="GO:0020037">
    <property type="term" value="F:heme binding"/>
    <property type="evidence" value="ECO:0007669"/>
    <property type="project" value="InterPro"/>
</dbReference>
<evidence type="ECO:0000313" key="9">
    <source>
        <dbReference type="EMBL" id="KAG8373305.1"/>
    </source>
</evidence>